<dbReference type="InterPro" id="IPR025487">
    <property type="entry name" value="DUF4379"/>
</dbReference>
<proteinExistence type="predicted"/>
<dbReference type="AlphaFoldDB" id="A0A8J7PMY0"/>
<dbReference type="Pfam" id="PF14311">
    <property type="entry name" value="DUF4379"/>
    <property type="match status" value="2"/>
</dbReference>
<reference evidence="2" key="1">
    <citation type="submission" date="2021-02" db="EMBL/GenBank/DDBJ databases">
        <title>Thiocyanate and organic carbon inputs drive convergent selection for specific autotrophic Afipia and Thiobacillus strains within complex microbiomes.</title>
        <authorList>
            <person name="Huddy R.J."/>
            <person name="Sachdeva R."/>
            <person name="Kadzinga F."/>
            <person name="Kantor R.S."/>
            <person name="Harrison S.T.L."/>
            <person name="Banfield J.F."/>
        </authorList>
    </citation>
    <scope>NUCLEOTIDE SEQUENCE</scope>
    <source>
        <strain evidence="2">SCN18_10_11_15_R4_P_38_20</strain>
    </source>
</reference>
<organism evidence="2 3">
    <name type="scientific">Candidatus Paracaedimonas acanthamoebae</name>
    <dbReference type="NCBI Taxonomy" id="244581"/>
    <lineage>
        <taxon>Bacteria</taxon>
        <taxon>Pseudomonadati</taxon>
        <taxon>Pseudomonadota</taxon>
        <taxon>Alphaproteobacteria</taxon>
        <taxon>Holosporales</taxon>
        <taxon>Caedimonadaceae</taxon>
        <taxon>Candidatus Paracaedimonas</taxon>
    </lineage>
</organism>
<feature type="domain" description="Treble clef zinc finger" evidence="1">
    <location>
        <begin position="81"/>
        <end position="135"/>
    </location>
</feature>
<comment type="caution">
    <text evidence="2">The sequence shown here is derived from an EMBL/GenBank/DDBJ whole genome shotgun (WGS) entry which is preliminary data.</text>
</comment>
<sequence>MQENNLPYKLIQSQWDSGHNRTPFPENPHLLKRTLGTWKCKKGHFWYETIESRAHYQKCHMCQTSRRATEVYNLQYLRPDLAAQLHPTKNKNVITDKLSPRSSKIMTWFCEKGHEWEARVCVRSEGQGCPECSNRKVGKSNNLAVLYPNVAAEWDYEENGDLTPDQVVPGSNKKVGWKCNKGHKWKAVITSRVNKGNGCVHCYRGRGKS</sequence>
<accession>A0A8J7PMY0</accession>
<feature type="domain" description="Treble clef zinc finger" evidence="1">
    <location>
        <begin position="151"/>
        <end position="204"/>
    </location>
</feature>
<dbReference type="PANTHER" id="PTHR37317:SF1">
    <property type="entry name" value="ZINC-RIBBON DOMAIN-CONTAINING PROTEIN-RELATED"/>
    <property type="match status" value="1"/>
</dbReference>
<evidence type="ECO:0000313" key="2">
    <source>
        <dbReference type="EMBL" id="MBN9413573.1"/>
    </source>
</evidence>
<evidence type="ECO:0000313" key="3">
    <source>
        <dbReference type="Proteomes" id="UP000664414"/>
    </source>
</evidence>
<name>A0A8J7PMY0_9PROT</name>
<protein>
    <submittedName>
        <fullName evidence="2">Zinc-ribbon domain-containing protein</fullName>
    </submittedName>
</protein>
<gene>
    <name evidence="2" type="ORF">J0H12_06605</name>
</gene>
<evidence type="ECO:0000259" key="1">
    <source>
        <dbReference type="Pfam" id="PF14311"/>
    </source>
</evidence>
<dbReference type="PANTHER" id="PTHR37317">
    <property type="entry name" value="BLR8090 PROTEIN"/>
    <property type="match status" value="1"/>
</dbReference>
<dbReference type="Proteomes" id="UP000664414">
    <property type="component" value="Unassembled WGS sequence"/>
</dbReference>
<dbReference type="EMBL" id="JAFKGL010000028">
    <property type="protein sequence ID" value="MBN9413573.1"/>
    <property type="molecule type" value="Genomic_DNA"/>
</dbReference>